<proteinExistence type="predicted"/>
<dbReference type="SUPFAM" id="SSF140482">
    <property type="entry name" value="MAST3 pre-PK domain-like"/>
    <property type="match status" value="1"/>
</dbReference>
<name>A0ABN9LUW8_9NEOB</name>
<dbReference type="Gene3D" id="1.20.1480.20">
    <property type="entry name" value="MAST3 pre-PK domain-like"/>
    <property type="match status" value="1"/>
</dbReference>
<comment type="caution">
    <text evidence="2">The sequence shown here is derived from an EMBL/GenBank/DDBJ whole genome shotgun (WGS) entry which is preliminary data.</text>
</comment>
<dbReference type="EMBL" id="CAUEEQ010033183">
    <property type="protein sequence ID" value="CAJ0951417.1"/>
    <property type="molecule type" value="Genomic_DNA"/>
</dbReference>
<dbReference type="Pfam" id="PF08926">
    <property type="entry name" value="DUF1908"/>
    <property type="match status" value="1"/>
</dbReference>
<evidence type="ECO:0000313" key="3">
    <source>
        <dbReference type="Proteomes" id="UP001176940"/>
    </source>
</evidence>
<dbReference type="InterPro" id="IPR023142">
    <property type="entry name" value="MAST_pre-PK_dom_sf"/>
</dbReference>
<accession>A0ABN9LUW8</accession>
<evidence type="ECO:0000313" key="2">
    <source>
        <dbReference type="EMBL" id="CAJ0951417.1"/>
    </source>
</evidence>
<reference evidence="2" key="1">
    <citation type="submission" date="2023-07" db="EMBL/GenBank/DDBJ databases">
        <authorList>
            <person name="Stuckert A."/>
        </authorList>
    </citation>
    <scope>NUCLEOTIDE SEQUENCE</scope>
</reference>
<feature type="domain" description="Microtubule-associated serine/threonine-protein kinase pre-PK" evidence="1">
    <location>
        <begin position="1"/>
        <end position="96"/>
    </location>
</feature>
<keyword evidence="3" id="KW-1185">Reference proteome</keyword>
<sequence length="206" mass="23325">MMNHVYKERFPKATAQMEERLADFITGNAPEDVLPHGESVLRHAESVLPLGDGVLSFIHHQVIELARDCLGKSRDGLITSRYFYELQENLEKLLQNDIVPVYQIKGISKLFKLCLPKVQCFCDSLTSPPSERQFNALLMSVASLLANVLPCRVIGANMYQKKWVDVLGAEELWYPIGHILDHRTWKAAYFSCSYVRSADGCFCASQ</sequence>
<protein>
    <recommendedName>
        <fullName evidence="1">Microtubule-associated serine/threonine-protein kinase pre-PK domain-containing protein</fullName>
    </recommendedName>
</protein>
<organism evidence="2 3">
    <name type="scientific">Ranitomeya imitator</name>
    <name type="common">mimic poison frog</name>
    <dbReference type="NCBI Taxonomy" id="111125"/>
    <lineage>
        <taxon>Eukaryota</taxon>
        <taxon>Metazoa</taxon>
        <taxon>Chordata</taxon>
        <taxon>Craniata</taxon>
        <taxon>Vertebrata</taxon>
        <taxon>Euteleostomi</taxon>
        <taxon>Amphibia</taxon>
        <taxon>Batrachia</taxon>
        <taxon>Anura</taxon>
        <taxon>Neobatrachia</taxon>
        <taxon>Hyloidea</taxon>
        <taxon>Dendrobatidae</taxon>
        <taxon>Dendrobatinae</taxon>
        <taxon>Ranitomeya</taxon>
    </lineage>
</organism>
<dbReference type="InterPro" id="IPR015022">
    <property type="entry name" value="MAST_pre-PK_dom"/>
</dbReference>
<dbReference type="Proteomes" id="UP001176940">
    <property type="component" value="Unassembled WGS sequence"/>
</dbReference>
<evidence type="ECO:0000259" key="1">
    <source>
        <dbReference type="Pfam" id="PF08926"/>
    </source>
</evidence>
<gene>
    <name evidence="2" type="ORF">RIMI_LOCUS13435393</name>
</gene>